<dbReference type="PRINTS" id="PR00411">
    <property type="entry name" value="PNDRDTASEI"/>
</dbReference>
<keyword evidence="3" id="KW-0285">Flavoprotein</keyword>
<evidence type="ECO:0000256" key="3">
    <source>
        <dbReference type="ARBA" id="ARBA00022630"/>
    </source>
</evidence>
<keyword evidence="6" id="KW-1133">Transmembrane helix</keyword>
<evidence type="ECO:0000256" key="6">
    <source>
        <dbReference type="SAM" id="Phobius"/>
    </source>
</evidence>
<evidence type="ECO:0000313" key="9">
    <source>
        <dbReference type="Proteomes" id="UP000003692"/>
    </source>
</evidence>
<evidence type="ECO:0000259" key="7">
    <source>
        <dbReference type="Pfam" id="PF07992"/>
    </source>
</evidence>
<comment type="caution">
    <text evidence="8">The sequence shown here is derived from an EMBL/GenBank/DDBJ whole genome shotgun (WGS) entry which is preliminary data.</text>
</comment>
<proteinExistence type="inferred from homology"/>
<keyword evidence="5" id="KW-0560">Oxidoreductase</keyword>
<reference evidence="8 9" key="1">
    <citation type="submission" date="2010-02" db="EMBL/GenBank/DDBJ databases">
        <authorList>
            <person name="Weinstock G."/>
            <person name="Sodergren E."/>
            <person name="Clifton S."/>
            <person name="Fulton L."/>
            <person name="Fulton B."/>
            <person name="Courtney L."/>
            <person name="Fronick C."/>
            <person name="Harrison M."/>
            <person name="Strong C."/>
            <person name="Farmer C."/>
            <person name="Delahaunty K."/>
            <person name="Markovic C."/>
            <person name="Hall O."/>
            <person name="Minx P."/>
            <person name="Tomlinson C."/>
            <person name="Mitreva M."/>
            <person name="Nelson J."/>
            <person name="Hou S."/>
            <person name="Wollam A."/>
            <person name="Pepin K.H."/>
            <person name="Johnson M."/>
            <person name="Bhonagiri V."/>
            <person name="Zhang X."/>
            <person name="Suruliraj S."/>
            <person name="Warren W."/>
            <person name="Chinwalla A."/>
            <person name="Mardis E.R."/>
            <person name="Wilson R.K."/>
        </authorList>
    </citation>
    <scope>NUCLEOTIDE SEQUENCE [LARGE SCALE GENOMIC DNA]</scope>
    <source>
        <strain evidence="8 9">ATCC 23685</strain>
    </source>
</reference>
<dbReference type="InterPro" id="IPR023753">
    <property type="entry name" value="FAD/NAD-binding_dom"/>
</dbReference>
<feature type="domain" description="FAD/NAD(P)-binding" evidence="7">
    <location>
        <begin position="132"/>
        <end position="463"/>
    </location>
</feature>
<keyword evidence="6" id="KW-0472">Membrane</keyword>
<dbReference type="PANTHER" id="PTHR42913:SF3">
    <property type="entry name" value="64 KDA MITOCHONDRIAL NADH DEHYDROGENASE (EUROFUNG)"/>
    <property type="match status" value="1"/>
</dbReference>
<keyword evidence="4" id="KW-0274">FAD</keyword>
<dbReference type="Proteomes" id="UP000003692">
    <property type="component" value="Unassembled WGS sequence"/>
</dbReference>
<dbReference type="GO" id="GO:0003955">
    <property type="term" value="F:NAD(P)H dehydrogenase (quinone) activity"/>
    <property type="evidence" value="ECO:0007669"/>
    <property type="project" value="TreeGrafter"/>
</dbReference>
<dbReference type="AlphaFoldDB" id="D4F6R3"/>
<feature type="transmembrane region" description="Helical" evidence="6">
    <location>
        <begin position="35"/>
        <end position="54"/>
    </location>
</feature>
<evidence type="ECO:0000256" key="1">
    <source>
        <dbReference type="ARBA" id="ARBA00001974"/>
    </source>
</evidence>
<evidence type="ECO:0000256" key="4">
    <source>
        <dbReference type="ARBA" id="ARBA00022827"/>
    </source>
</evidence>
<dbReference type="PRINTS" id="PR00368">
    <property type="entry name" value="FADPNR"/>
</dbReference>
<dbReference type="Pfam" id="PF07992">
    <property type="entry name" value="Pyr_redox_2"/>
    <property type="match status" value="1"/>
</dbReference>
<dbReference type="InterPro" id="IPR036188">
    <property type="entry name" value="FAD/NAD-bd_sf"/>
</dbReference>
<dbReference type="HOGENOM" id="CLU_021377_7_0_6"/>
<protein>
    <submittedName>
        <fullName evidence="8">Pyridine nucleotide-disulfide oxidoreductase</fullName>
    </submittedName>
</protein>
<dbReference type="GO" id="GO:0019646">
    <property type="term" value="P:aerobic electron transport chain"/>
    <property type="evidence" value="ECO:0007669"/>
    <property type="project" value="TreeGrafter"/>
</dbReference>
<evidence type="ECO:0000256" key="5">
    <source>
        <dbReference type="ARBA" id="ARBA00023002"/>
    </source>
</evidence>
<evidence type="ECO:0000313" key="8">
    <source>
        <dbReference type="EMBL" id="EFE22548.1"/>
    </source>
</evidence>
<name>D4F6R3_EDWTA</name>
<dbReference type="Gene3D" id="3.50.50.100">
    <property type="match status" value="1"/>
</dbReference>
<comment type="cofactor">
    <cofactor evidence="1">
        <name>FAD</name>
        <dbReference type="ChEBI" id="CHEBI:57692"/>
    </cofactor>
</comment>
<dbReference type="FunFam" id="3.50.50.100:FF:000001">
    <property type="entry name" value="NADH dehydrogenase"/>
    <property type="match status" value="1"/>
</dbReference>
<accession>D4F6R3</accession>
<dbReference type="InterPro" id="IPR051169">
    <property type="entry name" value="NADH-Q_oxidoreductase"/>
</dbReference>
<dbReference type="EMBL" id="ADGK01000210">
    <property type="protein sequence ID" value="EFE22548.1"/>
    <property type="molecule type" value="Genomic_DNA"/>
</dbReference>
<comment type="similarity">
    <text evidence="2">Belongs to the NADH dehydrogenase family.</text>
</comment>
<gene>
    <name evidence="8" type="ORF">EDWATA_02447</name>
</gene>
<evidence type="ECO:0000256" key="2">
    <source>
        <dbReference type="ARBA" id="ARBA00005272"/>
    </source>
</evidence>
<dbReference type="SUPFAM" id="SSF51905">
    <property type="entry name" value="FAD/NAD(P)-binding domain"/>
    <property type="match status" value="1"/>
</dbReference>
<dbReference type="PANTHER" id="PTHR42913">
    <property type="entry name" value="APOPTOSIS-INDUCING FACTOR 1"/>
    <property type="match status" value="1"/>
</dbReference>
<organism evidence="8 9">
    <name type="scientific">Edwardsiella tarda ATCC 23685</name>
    <dbReference type="NCBI Taxonomy" id="500638"/>
    <lineage>
        <taxon>Bacteria</taxon>
        <taxon>Pseudomonadati</taxon>
        <taxon>Pseudomonadota</taxon>
        <taxon>Gammaproteobacteria</taxon>
        <taxon>Enterobacterales</taxon>
        <taxon>Hafniaceae</taxon>
        <taxon>Edwardsiella</taxon>
    </lineage>
</organism>
<keyword evidence="6" id="KW-0812">Transmembrane</keyword>
<sequence>MQAGGGWRRSVRHDVAMIAPHPGRMNISGAMARRGVPLALGGGIVIAMLPVWLLSLKNRRQRTKNSQTITTLFDLNQFWYDHITLCGIVPAVNEINLRQPSRHSGLCGSHLRLTNGLHFLPRERALSAAKKKIVIVGGGAGGLELATSLGHSLGRKGKAEVVLIDRNHSHLWKPLLHEVATGSLDDGVDALSYLAHARAHHFTFQLGSMTELDRQQRRVTLAAIHDEQGALLVAERQLDYDILVMALGSTSNDFGTPGVSQNCIFLDSPQQAHRFHNEMLNLFLKYSAAGKPEEQVNIAIVGGGATGVELSAELHNAVQQLQSYGYENLSSAALNVTLVEAGERILPALPPRISAAAHQELSKLGVRVLTQTMVTCAESNGLQTKGGEFIPADLMVWAAGIKAADFLRDIGGLESNRINQLVVEPTLQTTRDAHIFAIGDCAACPQANGSTVPPRGQAAHQMASLCADNILALLQGKELKPFIYRDRGSLVSLSEFSAVGSLMGNLTRGSMMIEGRIARLMYISLYRMHQIALHGYLKTGLRMLVDSINRVIRPHLKLH</sequence>